<accession>A0A8S4SDK9</accession>
<dbReference type="EMBL" id="CAKXAJ010026266">
    <property type="protein sequence ID" value="CAH2264872.1"/>
    <property type="molecule type" value="Genomic_DNA"/>
</dbReference>
<evidence type="ECO:0000313" key="1">
    <source>
        <dbReference type="EMBL" id="CAH2264872.1"/>
    </source>
</evidence>
<evidence type="ECO:0000313" key="2">
    <source>
        <dbReference type="Proteomes" id="UP000838756"/>
    </source>
</evidence>
<dbReference type="AlphaFoldDB" id="A0A8S4SDK9"/>
<keyword evidence="2" id="KW-1185">Reference proteome</keyword>
<dbReference type="Proteomes" id="UP000838756">
    <property type="component" value="Unassembled WGS sequence"/>
</dbReference>
<gene>
    <name evidence="1" type="primary">jg5705</name>
    <name evidence="1" type="ORF">PAEG_LOCUS24701</name>
</gene>
<name>A0A8S4SDK9_9NEOP</name>
<protein>
    <submittedName>
        <fullName evidence="1">Jg5705 protein</fullName>
    </submittedName>
</protein>
<organism evidence="1 2">
    <name type="scientific">Pararge aegeria aegeria</name>
    <dbReference type="NCBI Taxonomy" id="348720"/>
    <lineage>
        <taxon>Eukaryota</taxon>
        <taxon>Metazoa</taxon>
        <taxon>Ecdysozoa</taxon>
        <taxon>Arthropoda</taxon>
        <taxon>Hexapoda</taxon>
        <taxon>Insecta</taxon>
        <taxon>Pterygota</taxon>
        <taxon>Neoptera</taxon>
        <taxon>Endopterygota</taxon>
        <taxon>Lepidoptera</taxon>
        <taxon>Glossata</taxon>
        <taxon>Ditrysia</taxon>
        <taxon>Papilionoidea</taxon>
        <taxon>Nymphalidae</taxon>
        <taxon>Satyrinae</taxon>
        <taxon>Satyrini</taxon>
        <taxon>Parargina</taxon>
        <taxon>Pararge</taxon>
    </lineage>
</organism>
<sequence>MGRAHSSEKGWTLGSQDAGMAAPYCIAKNLNGNWQGCQRLDKRVICCNWCRLMDEPDRFSLQIDNPKSAMEKFHIDFIIKGL</sequence>
<proteinExistence type="predicted"/>
<reference evidence="1" key="1">
    <citation type="submission" date="2022-03" db="EMBL/GenBank/DDBJ databases">
        <authorList>
            <person name="Lindestad O."/>
        </authorList>
    </citation>
    <scope>NUCLEOTIDE SEQUENCE</scope>
</reference>
<comment type="caution">
    <text evidence="1">The sequence shown here is derived from an EMBL/GenBank/DDBJ whole genome shotgun (WGS) entry which is preliminary data.</text>
</comment>